<sequence>MVATCRTEAAQRRRRWRRARLSLHHRLHRLPVRWALHLRDCSFLPHRCGSRYVFTLRSVTMDPPLFLIVPSWHRAHLLGSAVLRPPSQVEATRGWTGCIPYRWHWKVLLTSAPKGARLRRVHIVRDKGRTVCAAVIRLRVFLFLRAVARRSAAAAIAPIASGVARPLRPTPSVESGPCGRAGRRPPQPTLPVPHPQYRTMRKGARVSPVAPLQITVHLTVSAATQPRSSRLLHRGLPPLPIPPRHLCFATLNFFLFIRRFLYFVSSSVSPSPPSAGAARLSRANSAVKAASAVSRSWSFSLLSRVGLRSLVVMVVYCHCARLHKSSTPSPPHALVSCQTRSLIVAVPFLPLLPLFLLPLTTVHSGRLLPLRRAKEEEGEAVQRWPCMLVYVRVRSRLFSRR</sequence>
<proteinExistence type="predicted"/>
<reference evidence="3" key="1">
    <citation type="journal article" date="2021" name="Microbiol. Resour. Announc.">
        <title>LGAAP: Leishmaniinae Genome Assembly and Annotation Pipeline.</title>
        <authorList>
            <person name="Almutairi H."/>
            <person name="Urbaniak M.D."/>
            <person name="Bates M.D."/>
            <person name="Jariyapan N."/>
            <person name="Kwakye-Nuako G."/>
            <person name="Thomaz-Soccol V."/>
            <person name="Al-Salem W.S."/>
            <person name="Dillon R.J."/>
            <person name="Bates P.A."/>
            <person name="Gatherer D."/>
        </authorList>
    </citation>
    <scope>NUCLEOTIDE SEQUENCE [LARGE SCALE GENOMIC DNA]</scope>
</reference>
<evidence type="ECO:0000313" key="2">
    <source>
        <dbReference type="EMBL" id="KAG5478544.1"/>
    </source>
</evidence>
<dbReference type="GeneID" id="92360692"/>
<dbReference type="RefSeq" id="XP_067063205.1">
    <property type="nucleotide sequence ID" value="XM_067206758.1"/>
</dbReference>
<evidence type="ECO:0000313" key="3">
    <source>
        <dbReference type="Proteomes" id="UP000674143"/>
    </source>
</evidence>
<organism evidence="2 3">
    <name type="scientific">Leishmania orientalis</name>
    <dbReference type="NCBI Taxonomy" id="2249476"/>
    <lineage>
        <taxon>Eukaryota</taxon>
        <taxon>Discoba</taxon>
        <taxon>Euglenozoa</taxon>
        <taxon>Kinetoplastea</taxon>
        <taxon>Metakinetoplastina</taxon>
        <taxon>Trypanosomatida</taxon>
        <taxon>Trypanosomatidae</taxon>
        <taxon>Leishmaniinae</taxon>
        <taxon>Leishmania</taxon>
    </lineage>
</organism>
<accession>A0A836GR46</accession>
<dbReference type="Proteomes" id="UP000674143">
    <property type="component" value="Unassembled WGS sequence"/>
</dbReference>
<name>A0A836GR46_9TRYP</name>
<reference evidence="3" key="2">
    <citation type="journal article" date="2021" name="Sci. Data">
        <title>Chromosome-scale genome sequencing, assembly and annotation of six genomes from subfamily Leishmaniinae.</title>
        <authorList>
            <person name="Almutairi H."/>
            <person name="Urbaniak M.D."/>
            <person name="Bates M.D."/>
            <person name="Jariyapan N."/>
            <person name="Kwakye-Nuako G."/>
            <person name="Thomaz Soccol V."/>
            <person name="Al-Salem W.S."/>
            <person name="Dillon R.J."/>
            <person name="Bates P.A."/>
            <person name="Gatherer D."/>
        </authorList>
    </citation>
    <scope>NUCLEOTIDE SEQUENCE [LARGE SCALE GENOMIC DNA]</scope>
</reference>
<dbReference type="KEGG" id="loi:92360692"/>
<comment type="caution">
    <text evidence="2">The sequence shown here is derived from an EMBL/GenBank/DDBJ whole genome shotgun (WGS) entry which is preliminary data.</text>
</comment>
<keyword evidence="3" id="KW-1185">Reference proteome</keyword>
<dbReference type="EMBL" id="JAFHLR010000023">
    <property type="protein sequence ID" value="KAG5478544.1"/>
    <property type="molecule type" value="Genomic_DNA"/>
</dbReference>
<evidence type="ECO:0000256" key="1">
    <source>
        <dbReference type="SAM" id="MobiDB-lite"/>
    </source>
</evidence>
<dbReference type="AlphaFoldDB" id="A0A836GR46"/>
<gene>
    <name evidence="2" type="ORF">LSCM4_04777</name>
</gene>
<feature type="compositionally biased region" description="Pro residues" evidence="1">
    <location>
        <begin position="185"/>
        <end position="194"/>
    </location>
</feature>
<feature type="region of interest" description="Disordered" evidence="1">
    <location>
        <begin position="168"/>
        <end position="194"/>
    </location>
</feature>
<protein>
    <submittedName>
        <fullName evidence="2">Uncharacterized protein</fullName>
    </submittedName>
</protein>